<evidence type="ECO:0000313" key="2">
    <source>
        <dbReference type="EMBL" id="KAF9755079.1"/>
    </source>
</evidence>
<feature type="compositionally biased region" description="Low complexity" evidence="1">
    <location>
        <begin position="46"/>
        <end position="60"/>
    </location>
</feature>
<gene>
    <name evidence="2" type="ORF">IM811_010520</name>
</gene>
<proteinExistence type="predicted"/>
<protein>
    <submittedName>
        <fullName evidence="2">Uncharacterized protein</fullName>
    </submittedName>
</protein>
<comment type="caution">
    <text evidence="2">The sequence shown here is derived from an EMBL/GenBank/DDBJ whole genome shotgun (WGS) entry which is preliminary data.</text>
</comment>
<feature type="compositionally biased region" description="Basic and acidic residues" evidence="1">
    <location>
        <begin position="211"/>
        <end position="221"/>
    </location>
</feature>
<evidence type="ECO:0000256" key="1">
    <source>
        <dbReference type="SAM" id="MobiDB-lite"/>
    </source>
</evidence>
<feature type="compositionally biased region" description="Basic and acidic residues" evidence="1">
    <location>
        <begin position="26"/>
        <end position="36"/>
    </location>
</feature>
<reference evidence="2" key="1">
    <citation type="submission" date="2020-10" db="EMBL/GenBank/DDBJ databases">
        <title>High-Quality Genome Resource of Clonostachys rosea strain S41 by Oxford Nanopore Long-Read Sequencing.</title>
        <authorList>
            <person name="Wang H."/>
        </authorList>
    </citation>
    <scope>NUCLEOTIDE SEQUENCE</scope>
    <source>
        <strain evidence="2">S41</strain>
    </source>
</reference>
<evidence type="ECO:0000313" key="3">
    <source>
        <dbReference type="Proteomes" id="UP000616885"/>
    </source>
</evidence>
<sequence length="286" mass="29024">MSGFGSNVPEGTHGQHNSRLANAADPRIDSDRDHRAAPGNTTGLQSSGFESSGIQSSGLESSRHTTGVHEPTHHGVGTQEGAFGTTGANRGVGGPASKTDGPHNNNLLNKADPRVDSDRDNSKNMGLNPQRDATTDTLGGSTGRTTHGTTHGDTLGSTTGRTTHGDTLGSTTHGRTTAGDTLGSTTHGRTTGAPEGTHGPHSSRAANAADPRVDSDRDHRAAHGKTTGTTGTSGLGSSTAPNTRSTGPAPKTAGPHKSDLLNKLDPRVDSNLDGSKTVGGDKTHSH</sequence>
<feature type="compositionally biased region" description="Polar residues" evidence="1">
    <location>
        <begin position="168"/>
        <end position="189"/>
    </location>
</feature>
<dbReference type="EMBL" id="JADCTT010000003">
    <property type="protein sequence ID" value="KAF9755079.1"/>
    <property type="molecule type" value="Genomic_DNA"/>
</dbReference>
<dbReference type="Proteomes" id="UP000616885">
    <property type="component" value="Unassembled WGS sequence"/>
</dbReference>
<feature type="region of interest" description="Disordered" evidence="1">
    <location>
        <begin position="1"/>
        <end position="286"/>
    </location>
</feature>
<dbReference type="PANTHER" id="PTHR39606:SF1">
    <property type="entry name" value="CELL SURFACE PROTEIN"/>
    <property type="match status" value="1"/>
</dbReference>
<dbReference type="PANTHER" id="PTHR39606">
    <property type="entry name" value="SURFACE PROTEIN, PUTATIVE-RELATED"/>
    <property type="match status" value="1"/>
</dbReference>
<accession>A0A8H7NFP1</accession>
<feature type="compositionally biased region" description="Basic and acidic residues" evidence="1">
    <location>
        <begin position="256"/>
        <end position="270"/>
    </location>
</feature>
<dbReference type="AlphaFoldDB" id="A0A8H7NFP1"/>
<feature type="compositionally biased region" description="Polar residues" evidence="1">
    <location>
        <begin position="123"/>
        <end position="136"/>
    </location>
</feature>
<feature type="compositionally biased region" description="Basic and acidic residues" evidence="1">
    <location>
        <begin position="111"/>
        <end position="122"/>
    </location>
</feature>
<feature type="compositionally biased region" description="Low complexity" evidence="1">
    <location>
        <begin position="137"/>
        <end position="160"/>
    </location>
</feature>
<name>A0A8H7NFP1_BIOOC</name>
<feature type="compositionally biased region" description="Low complexity" evidence="1">
    <location>
        <begin position="224"/>
        <end position="239"/>
    </location>
</feature>
<organism evidence="2 3">
    <name type="scientific">Bionectria ochroleuca</name>
    <name type="common">Gliocladium roseum</name>
    <dbReference type="NCBI Taxonomy" id="29856"/>
    <lineage>
        <taxon>Eukaryota</taxon>
        <taxon>Fungi</taxon>
        <taxon>Dikarya</taxon>
        <taxon>Ascomycota</taxon>
        <taxon>Pezizomycotina</taxon>
        <taxon>Sordariomycetes</taxon>
        <taxon>Hypocreomycetidae</taxon>
        <taxon>Hypocreales</taxon>
        <taxon>Bionectriaceae</taxon>
        <taxon>Clonostachys</taxon>
    </lineage>
</organism>